<evidence type="ECO:0000313" key="4">
    <source>
        <dbReference type="Proteomes" id="UP000184310"/>
    </source>
</evidence>
<dbReference type="PROSITE" id="PS51173">
    <property type="entry name" value="CBM2"/>
    <property type="match status" value="1"/>
</dbReference>
<protein>
    <submittedName>
        <fullName evidence="3">Cellulose binding domain-containing protein</fullName>
    </submittedName>
</protein>
<dbReference type="InterPro" id="IPR013783">
    <property type="entry name" value="Ig-like_fold"/>
</dbReference>
<organism evidence="3 4">
    <name type="scientific">Clostridium cavendishii DSM 21758</name>
    <dbReference type="NCBI Taxonomy" id="1121302"/>
    <lineage>
        <taxon>Bacteria</taxon>
        <taxon>Bacillati</taxon>
        <taxon>Bacillota</taxon>
        <taxon>Clostridia</taxon>
        <taxon>Eubacteriales</taxon>
        <taxon>Clostridiaceae</taxon>
        <taxon>Clostridium</taxon>
    </lineage>
</organism>
<dbReference type="GO" id="GO:0004553">
    <property type="term" value="F:hydrolase activity, hydrolyzing O-glycosyl compounds"/>
    <property type="evidence" value="ECO:0007669"/>
    <property type="project" value="InterPro"/>
</dbReference>
<accession>A0A1M6GI04</accession>
<keyword evidence="4" id="KW-1185">Reference proteome</keyword>
<dbReference type="InterPro" id="IPR008965">
    <property type="entry name" value="CBM2/CBM3_carb-bd_dom_sf"/>
</dbReference>
<dbReference type="Gene3D" id="2.60.40.10">
    <property type="entry name" value="Immunoglobulins"/>
    <property type="match status" value="3"/>
</dbReference>
<feature type="domain" description="CBM2" evidence="2">
    <location>
        <begin position="863"/>
        <end position="972"/>
    </location>
</feature>
<dbReference type="SUPFAM" id="SSF51989">
    <property type="entry name" value="Glycosyl hydrolases family 6, cellulases"/>
    <property type="match status" value="1"/>
</dbReference>
<feature type="signal peptide" evidence="1">
    <location>
        <begin position="1"/>
        <end position="31"/>
    </location>
</feature>
<dbReference type="InterPro" id="IPR012291">
    <property type="entry name" value="CBM2_carb-bd_dom_sf"/>
</dbReference>
<dbReference type="RefSeq" id="WP_072985865.1">
    <property type="nucleotide sequence ID" value="NZ_FQZB01000006.1"/>
</dbReference>
<keyword evidence="1" id="KW-0732">Signal</keyword>
<evidence type="ECO:0000259" key="2">
    <source>
        <dbReference type="PROSITE" id="PS51173"/>
    </source>
</evidence>
<dbReference type="SMART" id="SM00637">
    <property type="entry name" value="CBD_II"/>
    <property type="match status" value="1"/>
</dbReference>
<dbReference type="InterPro" id="IPR036434">
    <property type="entry name" value="Beta_cellobiohydrolase_sf"/>
</dbReference>
<gene>
    <name evidence="3" type="ORF">SAMN02745163_01294</name>
</gene>
<dbReference type="InterPro" id="IPR001919">
    <property type="entry name" value="CBD2"/>
</dbReference>
<evidence type="ECO:0000256" key="1">
    <source>
        <dbReference type="SAM" id="SignalP"/>
    </source>
</evidence>
<sequence length="972" mass="107104">MRQKIRKRKFLSLLIIFTLVLSILPTTIAKAASSGAPGKPVLTSNQYGTDYDGNYTITMNMYYGNNATSYKVYERFGATGEFKLIGEGKLTDNTPSVQTAVFEVTGRTSVGMYNYRVDFINSYGTTSSDILQVRVGKEGNQKIIINGIDDQGIQCQMTIGQNVNNFKMINTANANPKFSVISSNTSTVKASITNGDTLIVQGIAAGRSGIKVIDEVTGDIRQIGVRVKNADGSLPGMPNYLSIGQVSEDTDNDLNFWKQTSNDDTNKRCDVRYIYVNGGPFGGWRSWTSEDGDRVKNYIRETLKVGMIPFFVYYNVPDMGESYDLDAKHISDKAYMEGYYKDLKYFLDICNEYAKDETVGMVFEPDFLGYMMKFANKAPNEINAVVDAAYTSGVLQKDKDPKFENSVKGFVESINYIVRKNYKQSYFGWQFNIWSYDSTEITTQGLLHKTEFIGWDAGRNFIKQVAKQTADFYKSAGILSQNADFISIDKYGQDGAYQPGAAQDPKSSAWFWNADIWNNYLLYTKVLHEETQKPVILWQIPVGHINHSYEPNPYNGGSFNDLSNKEGYYEDSAPDFFFGDTFSPGAGNRLNYFGTNAANDPKVKTSGDKVTWGGHMEETRDAGVISILFGAGVNSSTDAVGSPPQDDYWWITKAQRYLKNPLPLNGVNPGQPSDDYPLKGSISSSAIQSNGNYTITINIPANSKATSYSLLENGTSVKSGIVDPSANTIKYEVVNKPTGSYMYALDLANGSKVTSSNNLTVIVNNNVVPPIDEPLKGKVSVDKVNNDGNYTVTLSIPAKSNATSYNLLENGSIIKTGTVSGLAQDVTVNIKGKSAGEYTYRLDLINKDKTTSSDEVKVVCKPTSLPDSKVNVEFAVTSDWGSGANFTITVTNNTNSDLQDWKLKFDFAKRITSVPDANFTASGNSYILTPKVWNSTLRKGEKITFSGGCEGNVKDINIYNVKFESPSLISGN</sequence>
<dbReference type="Proteomes" id="UP000184310">
    <property type="component" value="Unassembled WGS sequence"/>
</dbReference>
<dbReference type="STRING" id="1121302.SAMN02745163_01294"/>
<dbReference type="GO" id="GO:0030245">
    <property type="term" value="P:cellulose catabolic process"/>
    <property type="evidence" value="ECO:0007669"/>
    <property type="project" value="InterPro"/>
</dbReference>
<dbReference type="InterPro" id="IPR014756">
    <property type="entry name" value="Ig_E-set"/>
</dbReference>
<dbReference type="GO" id="GO:0030247">
    <property type="term" value="F:polysaccharide binding"/>
    <property type="evidence" value="ECO:0007669"/>
    <property type="project" value="UniProtKB-UniRule"/>
</dbReference>
<dbReference type="SUPFAM" id="SSF81296">
    <property type="entry name" value="E set domains"/>
    <property type="match status" value="3"/>
</dbReference>
<dbReference type="SUPFAM" id="SSF49384">
    <property type="entry name" value="Carbohydrate-binding domain"/>
    <property type="match status" value="1"/>
</dbReference>
<dbReference type="AlphaFoldDB" id="A0A1M6GI04"/>
<dbReference type="OrthoDB" id="9802318at2"/>
<reference evidence="3 4" key="1">
    <citation type="submission" date="2016-11" db="EMBL/GenBank/DDBJ databases">
        <authorList>
            <person name="Jaros S."/>
            <person name="Januszkiewicz K."/>
            <person name="Wedrychowicz H."/>
        </authorList>
    </citation>
    <scope>NUCLEOTIDE SEQUENCE [LARGE SCALE GENOMIC DNA]</scope>
    <source>
        <strain evidence="3 4">DSM 21758</strain>
    </source>
</reference>
<feature type="chain" id="PRO_5012025403" evidence="1">
    <location>
        <begin position="32"/>
        <end position="972"/>
    </location>
</feature>
<evidence type="ECO:0000313" key="3">
    <source>
        <dbReference type="EMBL" id="SHJ09569.1"/>
    </source>
</evidence>
<dbReference type="Gene3D" id="2.60.40.290">
    <property type="match status" value="1"/>
</dbReference>
<proteinExistence type="predicted"/>
<dbReference type="Pfam" id="PF00553">
    <property type="entry name" value="CBM_2"/>
    <property type="match status" value="1"/>
</dbReference>
<dbReference type="EMBL" id="FQZB01000006">
    <property type="protein sequence ID" value="SHJ09569.1"/>
    <property type="molecule type" value="Genomic_DNA"/>
</dbReference>
<name>A0A1M6GI04_9CLOT</name>